<sequence>MLFLLFSSSGNSYAQKLKLKPKAEIRIDSIKIVEQKFNKNALNAYAEQNEFKYDAALTRDLSLWDRFWIWFWSKVGQLFTGAASNPVSKYFFIGLGAAILLYIVYKVIGTENIFAKKSKEITLPYYILNENIHEIDYEKEIQQLIEQGKFRLAVRLLYLRTLKKLSDAEIINWQPEKTNYNYLMEIAKPEVKQEFSLLTHQFDYIWYGDFPVDAHKFEPIKQSFNHFNAQIK</sequence>
<keyword evidence="4" id="KW-1185">Reference proteome</keyword>
<gene>
    <name evidence="3" type="ORF">ACFOWA_12680</name>
</gene>
<organism evidence="3 4">
    <name type="scientific">Pedobacter lithocola</name>
    <dbReference type="NCBI Taxonomy" id="1908239"/>
    <lineage>
        <taxon>Bacteria</taxon>
        <taxon>Pseudomonadati</taxon>
        <taxon>Bacteroidota</taxon>
        <taxon>Sphingobacteriia</taxon>
        <taxon>Sphingobacteriales</taxon>
        <taxon>Sphingobacteriaceae</taxon>
        <taxon>Pedobacter</taxon>
    </lineage>
</organism>
<keyword evidence="1" id="KW-1133">Transmembrane helix</keyword>
<keyword evidence="1" id="KW-0812">Transmembrane</keyword>
<evidence type="ECO:0000259" key="2">
    <source>
        <dbReference type="Pfam" id="PF13559"/>
    </source>
</evidence>
<comment type="caution">
    <text evidence="3">The sequence shown here is derived from an EMBL/GenBank/DDBJ whole genome shotgun (WGS) entry which is preliminary data.</text>
</comment>
<evidence type="ECO:0000313" key="3">
    <source>
        <dbReference type="EMBL" id="MFC4212047.1"/>
    </source>
</evidence>
<evidence type="ECO:0000256" key="1">
    <source>
        <dbReference type="SAM" id="Phobius"/>
    </source>
</evidence>
<feature type="domain" description="Protein-glutamine gamma-glutamyltransferase-like C-terminal" evidence="2">
    <location>
        <begin position="157"/>
        <end position="216"/>
    </location>
</feature>
<dbReference type="RefSeq" id="WP_378985678.1">
    <property type="nucleotide sequence ID" value="NZ_JBHSBW010000011.1"/>
</dbReference>
<proteinExistence type="predicted"/>
<dbReference type="EMBL" id="JBHSBW010000011">
    <property type="protein sequence ID" value="MFC4212047.1"/>
    <property type="molecule type" value="Genomic_DNA"/>
</dbReference>
<accession>A0ABV8PD13</accession>
<feature type="transmembrane region" description="Helical" evidence="1">
    <location>
        <begin position="90"/>
        <end position="108"/>
    </location>
</feature>
<dbReference type="Pfam" id="PF13559">
    <property type="entry name" value="DUF4129"/>
    <property type="match status" value="1"/>
</dbReference>
<keyword evidence="1" id="KW-0472">Membrane</keyword>
<dbReference type="Proteomes" id="UP001595789">
    <property type="component" value="Unassembled WGS sequence"/>
</dbReference>
<dbReference type="InterPro" id="IPR025403">
    <property type="entry name" value="TgpA-like_C"/>
</dbReference>
<evidence type="ECO:0000313" key="4">
    <source>
        <dbReference type="Proteomes" id="UP001595789"/>
    </source>
</evidence>
<protein>
    <submittedName>
        <fullName evidence="3">DUF4129 domain-containing protein</fullName>
    </submittedName>
</protein>
<reference evidence="4" key="1">
    <citation type="journal article" date="2019" name="Int. J. Syst. Evol. Microbiol.">
        <title>The Global Catalogue of Microorganisms (GCM) 10K type strain sequencing project: providing services to taxonomists for standard genome sequencing and annotation.</title>
        <authorList>
            <consortium name="The Broad Institute Genomics Platform"/>
            <consortium name="The Broad Institute Genome Sequencing Center for Infectious Disease"/>
            <person name="Wu L."/>
            <person name="Ma J."/>
        </authorList>
    </citation>
    <scope>NUCLEOTIDE SEQUENCE [LARGE SCALE GENOMIC DNA]</scope>
    <source>
        <strain evidence="4">CCM 8691</strain>
    </source>
</reference>
<name>A0ABV8PD13_9SPHI</name>